<evidence type="ECO:0000313" key="1">
    <source>
        <dbReference type="EMBL" id="KZT68771.1"/>
    </source>
</evidence>
<proteinExistence type="predicted"/>
<name>A0A165PY79_9APHY</name>
<dbReference type="Proteomes" id="UP000076727">
    <property type="component" value="Unassembled WGS sequence"/>
</dbReference>
<dbReference type="EMBL" id="KV429063">
    <property type="protein sequence ID" value="KZT68771.1"/>
    <property type="molecule type" value="Genomic_DNA"/>
</dbReference>
<accession>A0A165PY79</accession>
<gene>
    <name evidence="1" type="ORF">DAEQUDRAFT_309182</name>
</gene>
<organism evidence="1 2">
    <name type="scientific">Daedalea quercina L-15889</name>
    <dbReference type="NCBI Taxonomy" id="1314783"/>
    <lineage>
        <taxon>Eukaryota</taxon>
        <taxon>Fungi</taxon>
        <taxon>Dikarya</taxon>
        <taxon>Basidiomycota</taxon>
        <taxon>Agaricomycotina</taxon>
        <taxon>Agaricomycetes</taxon>
        <taxon>Polyporales</taxon>
        <taxon>Fomitopsis</taxon>
    </lineage>
</organism>
<sequence>MTSQCAELEVAYYQRVRLSRAEKSIHDTYGRLSTLQGLSSYHLEIARFELADLAMILRQDSSQRVKLNSAVAGETGRNALVAEADLHKDVAHRRTLARVGDTKVPVYIRQVLHRLENSPSLAHLVVVCHVDDRHGLHECGMYSMICSALLYHSTLFTSLRNASLTSRTICIASSIGRRHWAQGIDKVTSSAISSEI</sequence>
<dbReference type="AlphaFoldDB" id="A0A165PY79"/>
<protein>
    <submittedName>
        <fullName evidence="1">Uncharacterized protein</fullName>
    </submittedName>
</protein>
<keyword evidence="2" id="KW-1185">Reference proteome</keyword>
<reference evidence="1 2" key="1">
    <citation type="journal article" date="2016" name="Mol. Biol. Evol.">
        <title>Comparative Genomics of Early-Diverging Mushroom-Forming Fungi Provides Insights into the Origins of Lignocellulose Decay Capabilities.</title>
        <authorList>
            <person name="Nagy L.G."/>
            <person name="Riley R."/>
            <person name="Tritt A."/>
            <person name="Adam C."/>
            <person name="Daum C."/>
            <person name="Floudas D."/>
            <person name="Sun H."/>
            <person name="Yadav J.S."/>
            <person name="Pangilinan J."/>
            <person name="Larsson K.H."/>
            <person name="Matsuura K."/>
            <person name="Barry K."/>
            <person name="Labutti K."/>
            <person name="Kuo R."/>
            <person name="Ohm R.A."/>
            <person name="Bhattacharya S.S."/>
            <person name="Shirouzu T."/>
            <person name="Yoshinaga Y."/>
            <person name="Martin F.M."/>
            <person name="Grigoriev I.V."/>
            <person name="Hibbett D.S."/>
        </authorList>
    </citation>
    <scope>NUCLEOTIDE SEQUENCE [LARGE SCALE GENOMIC DNA]</scope>
    <source>
        <strain evidence="1 2">L-15889</strain>
    </source>
</reference>
<evidence type="ECO:0000313" key="2">
    <source>
        <dbReference type="Proteomes" id="UP000076727"/>
    </source>
</evidence>